<evidence type="ECO:0000313" key="6">
    <source>
        <dbReference type="Proteomes" id="UP000014200"/>
    </source>
</evidence>
<dbReference type="RefSeq" id="WP_008782472.1">
    <property type="nucleotide sequence ID" value="NZ_KE159500.1"/>
</dbReference>
<feature type="region of interest" description="Disordered" evidence="1">
    <location>
        <begin position="624"/>
        <end position="654"/>
    </location>
</feature>
<dbReference type="InterPro" id="IPR016151">
    <property type="entry name" value="DNA_mismatch_repair_MutS_N"/>
</dbReference>
<evidence type="ECO:0008006" key="7">
    <source>
        <dbReference type="Google" id="ProtNLM"/>
    </source>
</evidence>
<dbReference type="GO" id="GO:0003697">
    <property type="term" value="F:single-stranded DNA binding"/>
    <property type="evidence" value="ECO:0007669"/>
    <property type="project" value="InterPro"/>
</dbReference>
<reference evidence="5 6" key="1">
    <citation type="submission" date="2013-04" db="EMBL/GenBank/DDBJ databases">
        <title>The Genome Sequence of Bacteroides massiliensis dnLKV3.</title>
        <authorList>
            <consortium name="The Broad Institute Genomics Platform"/>
            <consortium name="The Broad Institute Genome Sequencing Center for Infectious Disease"/>
            <person name="Earl A."/>
            <person name="Xavier R."/>
            <person name="Kuhn K."/>
            <person name="Stappenbeck T."/>
            <person name="Walker B."/>
            <person name="Young S."/>
            <person name="Zeng Q."/>
            <person name="Gargeya S."/>
            <person name="Fitzgerald M."/>
            <person name="Haas B."/>
            <person name="Abouelleil A."/>
            <person name="Allen A.W."/>
            <person name="Alvarado L."/>
            <person name="Arachchi H.M."/>
            <person name="Berlin A.M."/>
            <person name="Chapman S.B."/>
            <person name="Gainer-Dewar J."/>
            <person name="Goldberg J."/>
            <person name="Griggs A."/>
            <person name="Gujja S."/>
            <person name="Hansen M."/>
            <person name="Howarth C."/>
            <person name="Imamovic A."/>
            <person name="Ireland A."/>
            <person name="Larimer J."/>
            <person name="McCowan C."/>
            <person name="Murphy C."/>
            <person name="Pearson M."/>
            <person name="Poon T.W."/>
            <person name="Priest M."/>
            <person name="Roberts A."/>
            <person name="Saif S."/>
            <person name="Shea T."/>
            <person name="Sisk P."/>
            <person name="Sykes S."/>
            <person name="Wortman J."/>
            <person name="Nusbaum C."/>
            <person name="Birren B."/>
        </authorList>
    </citation>
    <scope>NUCLEOTIDE SEQUENCE [LARGE SCALE GENOMIC DNA]</scope>
    <source>
        <strain evidence="6">dnLKV3</strain>
    </source>
</reference>
<proteinExistence type="predicted"/>
<dbReference type="SUPFAM" id="SSF55271">
    <property type="entry name" value="DNA repair protein MutS, domain I"/>
    <property type="match status" value="1"/>
</dbReference>
<dbReference type="Gene3D" id="3.40.1170.10">
    <property type="entry name" value="DNA repair protein MutS, domain I"/>
    <property type="match status" value="1"/>
</dbReference>
<feature type="domain" description="N-terminal" evidence="3">
    <location>
        <begin position="28"/>
        <end position="108"/>
    </location>
</feature>
<name>R9HW06_9BACT</name>
<dbReference type="Pfam" id="PF01624">
    <property type="entry name" value="MutS_I"/>
    <property type="match status" value="1"/>
</dbReference>
<accession>R9HW06</accession>
<feature type="domain" description="Polyvalent protein metallopeptidase" evidence="4">
    <location>
        <begin position="206"/>
        <end position="307"/>
    </location>
</feature>
<evidence type="ECO:0000259" key="3">
    <source>
        <dbReference type="Pfam" id="PF08401"/>
    </source>
</evidence>
<gene>
    <name evidence="5" type="ORF">C802_04492</name>
</gene>
<dbReference type="GO" id="GO:0030983">
    <property type="term" value="F:mismatched DNA binding"/>
    <property type="evidence" value="ECO:0007669"/>
    <property type="project" value="InterPro"/>
</dbReference>
<dbReference type="HOGENOM" id="CLU_011368_0_0_10"/>
<dbReference type="GO" id="GO:0005524">
    <property type="term" value="F:ATP binding"/>
    <property type="evidence" value="ECO:0007669"/>
    <property type="project" value="InterPro"/>
</dbReference>
<feature type="domain" description="DNA mismatch repair protein MutS-like N-terminal" evidence="2">
    <location>
        <begin position="654"/>
        <end position="745"/>
    </location>
</feature>
<dbReference type="InterPro" id="IPR041459">
    <property type="entry name" value="MPTase-PolyVal"/>
</dbReference>
<organism evidence="5 6">
    <name type="scientific">Phocaeicola sartorii</name>
    <dbReference type="NCBI Taxonomy" id="671267"/>
    <lineage>
        <taxon>Bacteria</taxon>
        <taxon>Pseudomonadati</taxon>
        <taxon>Bacteroidota</taxon>
        <taxon>Bacteroidia</taxon>
        <taxon>Bacteroidales</taxon>
        <taxon>Bacteroidaceae</taxon>
        <taxon>Phocaeicola</taxon>
    </lineage>
</organism>
<dbReference type="GO" id="GO:0006298">
    <property type="term" value="P:mismatch repair"/>
    <property type="evidence" value="ECO:0007669"/>
    <property type="project" value="InterPro"/>
</dbReference>
<dbReference type="OrthoDB" id="1059349at2"/>
<dbReference type="InterPro" id="IPR007695">
    <property type="entry name" value="DNA_mismatch_repair_MutS-lik_N"/>
</dbReference>
<dbReference type="Pfam" id="PF18818">
    <property type="entry name" value="MPTase-PolyVal"/>
    <property type="match status" value="1"/>
</dbReference>
<sequence length="756" mass="86682">MKEKSQIEKKAEARQAELLSAALGGASNAGGHWLNVSGKGFPRLYPQGVSASPFNALFMALHSDNNGCKTNLFTLYSETKARGAAVREHEQGVPFLFYNWNKYVNRNNPNETIDRTAYLQLDEGQKAQFKGVHNREIRTIFNIDQTTLPYVDKPAYEDAVRQDGGVQEKGYTEADNRKLRTRFNDFLLKMRDNLVPVRSDGCGLPHYETDKDAVYMPRQKDFEHYHDYVQETLRQIVSATGHQQRLAREGMVMKNGVAPSEDAVKYERLIVELASGIKMLELGLPARLSDESLKTVDYWCREFKENPCMMDALESDVNNALDVIRKAERGEKIEYATLRNRRQTTTMQEQMPKHYFVANEIRQHPDKAAKSIVLVIDREAKSADVILPAGASTEVNNEIPGMNKGRIERALNKEGIEQVRFYNTDGALGYRPDDSYFNEKLVTLARLRNYTLERLSTLDVSDAVRRANEVGFDAVQMIQDDKNRWALYIKPENKEGYSVYPDKEDVNRFFSTLKQAMDNIDKVRMELAHKYYTLAEVKPDLKVDLFSSETPEIDLNRIQRVSVFKTRQDGIQCVATIDGQKLQPRSVTPQQWQRMWVAEDREGYKRHLAATLFADVLQKGQSVGEQKQEEQVRQQNEAVAKNRPEAKNDENVSPQRQFWDKVKEKYPDALHLIRTGEVYRLYDEDAVKSAKILGIGLNEYAGNRERGFTSYAEFPMNQLDSYLPKLVRAGERVAISDMEAQEKQQAEQETHSGIHR</sequence>
<dbReference type="EMBL" id="ASSP01000033">
    <property type="protein sequence ID" value="EOS08124.1"/>
    <property type="molecule type" value="Genomic_DNA"/>
</dbReference>
<comment type="caution">
    <text evidence="5">The sequence shown here is derived from an EMBL/GenBank/DDBJ whole genome shotgun (WGS) entry which is preliminary data.</text>
</comment>
<dbReference type="PATRIC" id="fig|1235788.3.peg.4612"/>
<dbReference type="InterPro" id="IPR013610">
    <property type="entry name" value="ArdC_N"/>
</dbReference>
<evidence type="ECO:0000313" key="5">
    <source>
        <dbReference type="EMBL" id="EOS08124.1"/>
    </source>
</evidence>
<dbReference type="Proteomes" id="UP000014200">
    <property type="component" value="Unassembled WGS sequence"/>
</dbReference>
<keyword evidence="6" id="KW-1185">Reference proteome</keyword>
<protein>
    <recommendedName>
        <fullName evidence="7">DUF1738 domain-containing protein</fullName>
    </recommendedName>
</protein>
<dbReference type="Pfam" id="PF08401">
    <property type="entry name" value="ArdcN"/>
    <property type="match status" value="1"/>
</dbReference>
<feature type="compositionally biased region" description="Basic and acidic residues" evidence="1">
    <location>
        <begin position="640"/>
        <end position="650"/>
    </location>
</feature>
<evidence type="ECO:0000259" key="2">
    <source>
        <dbReference type="Pfam" id="PF01624"/>
    </source>
</evidence>
<evidence type="ECO:0000256" key="1">
    <source>
        <dbReference type="SAM" id="MobiDB-lite"/>
    </source>
</evidence>
<dbReference type="STRING" id="1235788.C802_04492"/>
<evidence type="ECO:0000259" key="4">
    <source>
        <dbReference type="Pfam" id="PF18818"/>
    </source>
</evidence>
<dbReference type="AlphaFoldDB" id="R9HW06"/>